<proteinExistence type="predicted"/>
<protein>
    <recommendedName>
        <fullName evidence="4">Secreted protein</fullName>
    </recommendedName>
</protein>
<reference evidence="2 3" key="1">
    <citation type="submission" date="2019-08" db="EMBL/GenBank/DDBJ databases">
        <title>In-depth cultivation of the pig gut microbiome towards novel bacterial diversity and tailored functional studies.</title>
        <authorList>
            <person name="Wylensek D."/>
            <person name="Hitch T.C.A."/>
            <person name="Clavel T."/>
        </authorList>
    </citation>
    <scope>NUCLEOTIDE SEQUENCE [LARGE SCALE GENOMIC DNA]</scope>
    <source>
        <strain evidence="2 3">BBE-744-WT-12</strain>
    </source>
</reference>
<dbReference type="RefSeq" id="WP_106054278.1">
    <property type="nucleotide sequence ID" value="NZ_DBFCGB010000205.1"/>
</dbReference>
<evidence type="ECO:0000313" key="2">
    <source>
        <dbReference type="EMBL" id="MST98978.1"/>
    </source>
</evidence>
<comment type="caution">
    <text evidence="2">The sequence shown here is derived from an EMBL/GenBank/DDBJ whole genome shotgun (WGS) entry which is preliminary data.</text>
</comment>
<organism evidence="2 3">
    <name type="scientific">Victivallis lenta</name>
    <dbReference type="NCBI Taxonomy" id="2606640"/>
    <lineage>
        <taxon>Bacteria</taxon>
        <taxon>Pseudomonadati</taxon>
        <taxon>Lentisphaerota</taxon>
        <taxon>Lentisphaeria</taxon>
        <taxon>Victivallales</taxon>
        <taxon>Victivallaceae</taxon>
        <taxon>Victivallis</taxon>
    </lineage>
</organism>
<evidence type="ECO:0000313" key="3">
    <source>
        <dbReference type="Proteomes" id="UP000435649"/>
    </source>
</evidence>
<evidence type="ECO:0008006" key="4">
    <source>
        <dbReference type="Google" id="ProtNLM"/>
    </source>
</evidence>
<keyword evidence="1" id="KW-0732">Signal</keyword>
<feature type="signal peptide" evidence="1">
    <location>
        <begin position="1"/>
        <end position="23"/>
    </location>
</feature>
<gene>
    <name evidence="2" type="ORF">FYJ85_18240</name>
</gene>
<accession>A0A844G9A8</accession>
<name>A0A844G9A8_9BACT</name>
<sequence length="262" mass="27900">MKFRNWFLSFAVLAGLAATAAEAVPEPEKTPAAEAGASAPALELPPRIGLFMKSSDPDDGTHGTVGVSLTGVPAGQYFGGLQLGFFGENFEFHNSYGIWAGWYGEMQRQKGLQFAFTNVAWKYATGQFALGGNFAELCEGVQAAGLVNSAPELAGTQLAGFGNMAGTANGFQLAALLNQAEYGSGVQLALFNVTGAAPEDPMREPAGQRPGFVVQVGLENYSVDRKVFQLGLYNIKTEPGFQIGLLNRSTTGWISWLPFINW</sequence>
<dbReference type="Proteomes" id="UP000435649">
    <property type="component" value="Unassembled WGS sequence"/>
</dbReference>
<evidence type="ECO:0000256" key="1">
    <source>
        <dbReference type="SAM" id="SignalP"/>
    </source>
</evidence>
<dbReference type="EMBL" id="VUNS01000027">
    <property type="protein sequence ID" value="MST98978.1"/>
    <property type="molecule type" value="Genomic_DNA"/>
</dbReference>
<feature type="chain" id="PRO_5032867549" description="Secreted protein" evidence="1">
    <location>
        <begin position="24"/>
        <end position="262"/>
    </location>
</feature>
<keyword evidence="3" id="KW-1185">Reference proteome</keyword>
<dbReference type="AlphaFoldDB" id="A0A844G9A8"/>